<dbReference type="Proteomes" id="UP000735302">
    <property type="component" value="Unassembled WGS sequence"/>
</dbReference>
<organism evidence="1 2">
    <name type="scientific">Plakobranchus ocellatus</name>
    <dbReference type="NCBI Taxonomy" id="259542"/>
    <lineage>
        <taxon>Eukaryota</taxon>
        <taxon>Metazoa</taxon>
        <taxon>Spiralia</taxon>
        <taxon>Lophotrochozoa</taxon>
        <taxon>Mollusca</taxon>
        <taxon>Gastropoda</taxon>
        <taxon>Heterobranchia</taxon>
        <taxon>Euthyneura</taxon>
        <taxon>Panpulmonata</taxon>
        <taxon>Sacoglossa</taxon>
        <taxon>Placobranchoidea</taxon>
        <taxon>Plakobranchidae</taxon>
        <taxon>Plakobranchus</taxon>
    </lineage>
</organism>
<gene>
    <name evidence="1" type="ORF">PoB_005710600</name>
</gene>
<protein>
    <submittedName>
        <fullName evidence="1">Uncharacterized protein</fullName>
    </submittedName>
</protein>
<keyword evidence="2" id="KW-1185">Reference proteome</keyword>
<dbReference type="AlphaFoldDB" id="A0AAV4CGT9"/>
<reference evidence="1 2" key="1">
    <citation type="journal article" date="2021" name="Elife">
        <title>Chloroplast acquisition without the gene transfer in kleptoplastic sea slugs, Plakobranchus ocellatus.</title>
        <authorList>
            <person name="Maeda T."/>
            <person name="Takahashi S."/>
            <person name="Yoshida T."/>
            <person name="Shimamura S."/>
            <person name="Takaki Y."/>
            <person name="Nagai Y."/>
            <person name="Toyoda A."/>
            <person name="Suzuki Y."/>
            <person name="Arimoto A."/>
            <person name="Ishii H."/>
            <person name="Satoh N."/>
            <person name="Nishiyama T."/>
            <person name="Hasebe M."/>
            <person name="Maruyama T."/>
            <person name="Minagawa J."/>
            <person name="Obokata J."/>
            <person name="Shigenobu S."/>
        </authorList>
    </citation>
    <scope>NUCLEOTIDE SEQUENCE [LARGE SCALE GENOMIC DNA]</scope>
</reference>
<evidence type="ECO:0000313" key="2">
    <source>
        <dbReference type="Proteomes" id="UP000735302"/>
    </source>
</evidence>
<proteinExistence type="predicted"/>
<name>A0AAV4CGT9_9GAST</name>
<dbReference type="EMBL" id="BLXT01006250">
    <property type="protein sequence ID" value="GFO30601.1"/>
    <property type="molecule type" value="Genomic_DNA"/>
</dbReference>
<accession>A0AAV4CGT9</accession>
<sequence length="122" mass="13128">MFPKPATVLNGGHYASSDYITPITSTASPPYEDLPAVPVLSCQHRAASRPSSASSCSSTSSLSWHWRAAPHSPSCSKCYRRQKSRSRLRRLSNILPVSGTVQDALDSLTLPAPAASLSQVRF</sequence>
<comment type="caution">
    <text evidence="1">The sequence shown here is derived from an EMBL/GenBank/DDBJ whole genome shotgun (WGS) entry which is preliminary data.</text>
</comment>
<evidence type="ECO:0000313" key="1">
    <source>
        <dbReference type="EMBL" id="GFO30601.1"/>
    </source>
</evidence>